<dbReference type="PANTHER" id="PTHR42911">
    <property type="entry name" value="MODULATOR OF FTSH PROTEASE HFLC"/>
    <property type="match status" value="1"/>
</dbReference>
<dbReference type="Pfam" id="PF01145">
    <property type="entry name" value="Band_7"/>
    <property type="match status" value="1"/>
</dbReference>
<keyword evidence="8" id="KW-0378">Hydrolase</keyword>
<keyword evidence="4" id="KW-1133">Transmembrane helix</keyword>
<feature type="domain" description="Band 7" evidence="7">
    <location>
        <begin position="21"/>
        <end position="183"/>
    </location>
</feature>
<comment type="function">
    <text evidence="6">HflC and HflK could regulate a protease.</text>
</comment>
<sequence>MSRVAQILLALGALAVFLLQASLFVVSEGERALVVRLGAPVGVVDAPGLKLKAPFLDTAFIYDARLLLLEPPIEQVILGDQKRIEVKSYTRFRIVDPLKFNQSLRTLEQARAQLGQVVSSVLRREFGQINLHVLLSQDRGKVIDKVQREVSEKFRPNGIEVTEVRLHRADLPPETSQAIYDRMKSERQREAKELRAQGFEWAQQIQARADRDRTVILSEAQRGARIAHGEADAAANKVLGEAAAKDAGFYAFYRSLQTYRQSLAESAPTLLLSPDAEFLKTFKQGPTTAGAPPSPAQAGR</sequence>
<dbReference type="PRINTS" id="PR00721">
    <property type="entry name" value="STOMATIN"/>
</dbReference>
<dbReference type="Gene3D" id="3.30.479.30">
    <property type="entry name" value="Band 7 domain"/>
    <property type="match status" value="1"/>
</dbReference>
<evidence type="ECO:0000313" key="9">
    <source>
        <dbReference type="Proteomes" id="UP000239089"/>
    </source>
</evidence>
<evidence type="ECO:0000256" key="3">
    <source>
        <dbReference type="ARBA" id="ARBA00022692"/>
    </source>
</evidence>
<protein>
    <recommendedName>
        <fullName evidence="6">Protein HflC</fullName>
    </recommendedName>
</protein>
<evidence type="ECO:0000256" key="5">
    <source>
        <dbReference type="ARBA" id="ARBA00023136"/>
    </source>
</evidence>
<comment type="similarity">
    <text evidence="2 6">Belongs to the band 7/mec-2 family. HflC subfamily.</text>
</comment>
<evidence type="ECO:0000256" key="6">
    <source>
        <dbReference type="PIRNR" id="PIRNR005651"/>
    </source>
</evidence>
<dbReference type="CDD" id="cd03405">
    <property type="entry name" value="SPFH_HflC"/>
    <property type="match status" value="1"/>
</dbReference>
<dbReference type="InterPro" id="IPR001972">
    <property type="entry name" value="Stomatin_HflK_fam"/>
</dbReference>
<organism evidence="8 9">
    <name type="scientific">Rhodoblastus sphagnicola</name>
    <dbReference type="NCBI Taxonomy" id="333368"/>
    <lineage>
        <taxon>Bacteria</taxon>
        <taxon>Pseudomonadati</taxon>
        <taxon>Pseudomonadota</taxon>
        <taxon>Alphaproteobacteria</taxon>
        <taxon>Hyphomicrobiales</taxon>
        <taxon>Rhodoblastaceae</taxon>
        <taxon>Rhodoblastus</taxon>
    </lineage>
</organism>
<evidence type="ECO:0000256" key="4">
    <source>
        <dbReference type="ARBA" id="ARBA00022989"/>
    </source>
</evidence>
<accession>A0A2S6N5X5</accession>
<keyword evidence="3" id="KW-0812">Transmembrane</keyword>
<comment type="subcellular location">
    <subcellularLocation>
        <location evidence="1">Membrane</location>
        <topology evidence="1">Single-pass membrane protein</topology>
    </subcellularLocation>
</comment>
<dbReference type="GO" id="GO:0006508">
    <property type="term" value="P:proteolysis"/>
    <property type="evidence" value="ECO:0007669"/>
    <property type="project" value="UniProtKB-KW"/>
</dbReference>
<name>A0A2S6N5X5_9HYPH</name>
<dbReference type="AlphaFoldDB" id="A0A2S6N5X5"/>
<dbReference type="InterPro" id="IPR010200">
    <property type="entry name" value="HflC"/>
</dbReference>
<dbReference type="GO" id="GO:0008233">
    <property type="term" value="F:peptidase activity"/>
    <property type="evidence" value="ECO:0007669"/>
    <property type="project" value="UniProtKB-KW"/>
</dbReference>
<evidence type="ECO:0000256" key="2">
    <source>
        <dbReference type="ARBA" id="ARBA00007862"/>
    </source>
</evidence>
<reference evidence="8 9" key="1">
    <citation type="journal article" date="2018" name="Arch. Microbiol.">
        <title>New insights into the metabolic potential of the phototrophic purple bacterium Rhodopila globiformis DSM 161(T) from its draft genome sequence and evidence for a vanadium-dependent nitrogenase.</title>
        <authorList>
            <person name="Imhoff J.F."/>
            <person name="Rahn T."/>
            <person name="Kunzel S."/>
            <person name="Neulinger S.C."/>
        </authorList>
    </citation>
    <scope>NUCLEOTIDE SEQUENCE [LARGE SCALE GENOMIC DNA]</scope>
    <source>
        <strain evidence="8 9">DSM 16996</strain>
    </source>
</reference>
<keyword evidence="8" id="KW-0645">Protease</keyword>
<dbReference type="InterPro" id="IPR036013">
    <property type="entry name" value="Band_7/SPFH_dom_sf"/>
</dbReference>
<dbReference type="EMBL" id="NHSJ01000085">
    <property type="protein sequence ID" value="PPQ30025.1"/>
    <property type="molecule type" value="Genomic_DNA"/>
</dbReference>
<dbReference type="SUPFAM" id="SSF117892">
    <property type="entry name" value="Band 7/SPFH domain"/>
    <property type="match status" value="1"/>
</dbReference>
<keyword evidence="9" id="KW-1185">Reference proteome</keyword>
<dbReference type="OrthoDB" id="9812991at2"/>
<evidence type="ECO:0000256" key="1">
    <source>
        <dbReference type="ARBA" id="ARBA00004167"/>
    </source>
</evidence>
<gene>
    <name evidence="8" type="ORF">CCR94_13765</name>
</gene>
<comment type="caution">
    <text evidence="8">The sequence shown here is derived from an EMBL/GenBank/DDBJ whole genome shotgun (WGS) entry which is preliminary data.</text>
</comment>
<evidence type="ECO:0000259" key="7">
    <source>
        <dbReference type="SMART" id="SM00244"/>
    </source>
</evidence>
<dbReference type="InterPro" id="IPR001107">
    <property type="entry name" value="Band_7"/>
</dbReference>
<evidence type="ECO:0000313" key="8">
    <source>
        <dbReference type="EMBL" id="PPQ30025.1"/>
    </source>
</evidence>
<keyword evidence="5" id="KW-0472">Membrane</keyword>
<dbReference type="PANTHER" id="PTHR42911:SF1">
    <property type="entry name" value="MODULATOR OF FTSH PROTEASE HFLC"/>
    <property type="match status" value="1"/>
</dbReference>
<dbReference type="PIRSF" id="PIRSF005651">
    <property type="entry name" value="HflC"/>
    <property type="match status" value="1"/>
</dbReference>
<dbReference type="SMART" id="SM00244">
    <property type="entry name" value="PHB"/>
    <property type="match status" value="1"/>
</dbReference>
<dbReference type="GO" id="GO:0016020">
    <property type="term" value="C:membrane"/>
    <property type="evidence" value="ECO:0007669"/>
    <property type="project" value="UniProtKB-SubCell"/>
</dbReference>
<dbReference type="Proteomes" id="UP000239089">
    <property type="component" value="Unassembled WGS sequence"/>
</dbReference>
<dbReference type="RefSeq" id="WP_104508434.1">
    <property type="nucleotide sequence ID" value="NZ_JACIGC010000003.1"/>
</dbReference>
<proteinExistence type="inferred from homology"/>